<evidence type="ECO:0008006" key="3">
    <source>
        <dbReference type="Google" id="ProtNLM"/>
    </source>
</evidence>
<evidence type="ECO:0000313" key="1">
    <source>
        <dbReference type="EMBL" id="MBU2759053.1"/>
    </source>
</evidence>
<sequence>MVKEKECNSSYLFHIAESGSALNIIRNGFAMKPLRCHDSFGGYSEMFGNKNLDGIYAAYFFDDIKTLSNNFTGTYKQVSIHNGKRHSVIFVHVQELKKAGFFICDDFYEPGKPITSFTMAISNKLKIIPGNIFRFLCNDSSVGRAPV</sequence>
<gene>
    <name evidence="1" type="ORF">HAP95_02495</name>
</gene>
<keyword evidence="2" id="KW-1185">Reference proteome</keyword>
<dbReference type="EMBL" id="JAAOMP010000029">
    <property type="protein sequence ID" value="MBU2759053.1"/>
    <property type="molecule type" value="Genomic_DNA"/>
</dbReference>
<dbReference type="RefSeq" id="WP_215882031.1">
    <property type="nucleotide sequence ID" value="NZ_JAAOMP010000029.1"/>
</dbReference>
<evidence type="ECO:0000313" key="2">
    <source>
        <dbReference type="Proteomes" id="UP000755654"/>
    </source>
</evidence>
<protein>
    <recommendedName>
        <fullName evidence="3">DUF4433 domain-containing protein</fullName>
    </recommendedName>
</protein>
<proteinExistence type="predicted"/>
<dbReference type="Proteomes" id="UP000755654">
    <property type="component" value="Unassembled WGS sequence"/>
</dbReference>
<comment type="caution">
    <text evidence="1">The sequence shown here is derived from an EMBL/GenBank/DDBJ whole genome shotgun (WGS) entry which is preliminary data.</text>
</comment>
<organism evidence="1 2">
    <name type="scientific">Acidithiobacillus sulfurivorans</name>
    <dbReference type="NCBI Taxonomy" id="1958756"/>
    <lineage>
        <taxon>Bacteria</taxon>
        <taxon>Pseudomonadati</taxon>
        <taxon>Pseudomonadota</taxon>
        <taxon>Acidithiobacillia</taxon>
        <taxon>Acidithiobacillales</taxon>
        <taxon>Acidithiobacillaceae</taxon>
        <taxon>Acidithiobacillus</taxon>
    </lineage>
</organism>
<reference evidence="1 2" key="1">
    <citation type="journal article" date="2021" name="ISME J.">
        <title>Genomic evolution of the class Acidithiobacillia: deep-branching Proteobacteria living in extreme acidic conditions.</title>
        <authorList>
            <person name="Moya-Beltran A."/>
            <person name="Beard S."/>
            <person name="Rojas-Villalobos C."/>
            <person name="Issotta F."/>
            <person name="Gallardo Y."/>
            <person name="Ulloa R."/>
            <person name="Giaveno A."/>
            <person name="Degli Esposti M."/>
            <person name="Johnson D.B."/>
            <person name="Quatrini R."/>
        </authorList>
    </citation>
    <scope>NUCLEOTIDE SEQUENCE [LARGE SCALE GENOMIC DNA]</scope>
    <source>
        <strain evidence="1 2">RW2</strain>
    </source>
</reference>
<name>A0ABS5ZV01_9PROT</name>
<accession>A0ABS5ZV01</accession>